<protein>
    <submittedName>
        <fullName evidence="1">Uncharacterized protein</fullName>
    </submittedName>
</protein>
<reference evidence="1" key="1">
    <citation type="submission" date="2019-08" db="EMBL/GenBank/DDBJ databases">
        <authorList>
            <person name="Kucharzyk K."/>
            <person name="Murdoch R.W."/>
            <person name="Higgins S."/>
            <person name="Loffler F."/>
        </authorList>
    </citation>
    <scope>NUCLEOTIDE SEQUENCE</scope>
</reference>
<organism evidence="1">
    <name type="scientific">bioreactor metagenome</name>
    <dbReference type="NCBI Taxonomy" id="1076179"/>
    <lineage>
        <taxon>unclassified sequences</taxon>
        <taxon>metagenomes</taxon>
        <taxon>ecological metagenomes</taxon>
    </lineage>
</organism>
<name>A0A645AXA9_9ZZZZ</name>
<accession>A0A645AXA9</accession>
<proteinExistence type="predicted"/>
<sequence length="98" mass="11151">MVAESLMQCMFQSGSVLGVAHSVDIEWKWHGGTAQLIHSFLRVQPACKPDFVDPFAKRADVRDDIHKPSTCLLRHTFCSDAALLRLLELFLKNVDFRH</sequence>
<comment type="caution">
    <text evidence="1">The sequence shown here is derived from an EMBL/GenBank/DDBJ whole genome shotgun (WGS) entry which is preliminary data.</text>
</comment>
<dbReference type="EMBL" id="VSSQ01016415">
    <property type="protein sequence ID" value="MPM57729.1"/>
    <property type="molecule type" value="Genomic_DNA"/>
</dbReference>
<gene>
    <name evidence="1" type="ORF">SDC9_104552</name>
</gene>
<dbReference type="AlphaFoldDB" id="A0A645AXA9"/>
<evidence type="ECO:0000313" key="1">
    <source>
        <dbReference type="EMBL" id="MPM57729.1"/>
    </source>
</evidence>